<reference evidence="1" key="2">
    <citation type="journal article" date="2015" name="Data Brief">
        <title>Shoot transcriptome of the giant reed, Arundo donax.</title>
        <authorList>
            <person name="Barrero R.A."/>
            <person name="Guerrero F.D."/>
            <person name="Moolhuijzen P."/>
            <person name="Goolsby J.A."/>
            <person name="Tidwell J."/>
            <person name="Bellgard S.E."/>
            <person name="Bellgard M.I."/>
        </authorList>
    </citation>
    <scope>NUCLEOTIDE SEQUENCE</scope>
    <source>
        <tissue evidence="1">Shoot tissue taken approximately 20 cm above the soil surface</tissue>
    </source>
</reference>
<protein>
    <submittedName>
        <fullName evidence="1">Uncharacterized protein</fullName>
    </submittedName>
</protein>
<evidence type="ECO:0000313" key="1">
    <source>
        <dbReference type="EMBL" id="JAD61717.1"/>
    </source>
</evidence>
<dbReference type="AlphaFoldDB" id="A0A0A9BR08"/>
<organism evidence="1">
    <name type="scientific">Arundo donax</name>
    <name type="common">Giant reed</name>
    <name type="synonym">Donax arundinaceus</name>
    <dbReference type="NCBI Taxonomy" id="35708"/>
    <lineage>
        <taxon>Eukaryota</taxon>
        <taxon>Viridiplantae</taxon>
        <taxon>Streptophyta</taxon>
        <taxon>Embryophyta</taxon>
        <taxon>Tracheophyta</taxon>
        <taxon>Spermatophyta</taxon>
        <taxon>Magnoliopsida</taxon>
        <taxon>Liliopsida</taxon>
        <taxon>Poales</taxon>
        <taxon>Poaceae</taxon>
        <taxon>PACMAD clade</taxon>
        <taxon>Arundinoideae</taxon>
        <taxon>Arundineae</taxon>
        <taxon>Arundo</taxon>
    </lineage>
</organism>
<reference evidence="1" key="1">
    <citation type="submission" date="2014-09" db="EMBL/GenBank/DDBJ databases">
        <authorList>
            <person name="Magalhaes I.L.F."/>
            <person name="Oliveira U."/>
            <person name="Santos F.R."/>
            <person name="Vidigal T.H.D.A."/>
            <person name="Brescovit A.D."/>
            <person name="Santos A.J."/>
        </authorList>
    </citation>
    <scope>NUCLEOTIDE SEQUENCE</scope>
    <source>
        <tissue evidence="1">Shoot tissue taken approximately 20 cm above the soil surface</tissue>
    </source>
</reference>
<dbReference type="EMBL" id="GBRH01236178">
    <property type="protein sequence ID" value="JAD61717.1"/>
    <property type="molecule type" value="Transcribed_RNA"/>
</dbReference>
<proteinExistence type="predicted"/>
<name>A0A0A9BR08_ARUDO</name>
<accession>A0A0A9BR08</accession>
<sequence>MDLMGRRRKTSVMISSGSSATALDGMNFVLLLLRHTSAGISPGRTTVPPDSAKLLLLLHRIMSPHPDVCVE</sequence>